<dbReference type="EMBL" id="CP117419">
    <property type="protein sequence ID" value="WCT80226.1"/>
    <property type="molecule type" value="Genomic_DNA"/>
</dbReference>
<evidence type="ECO:0000256" key="1">
    <source>
        <dbReference type="SAM" id="MobiDB-lite"/>
    </source>
</evidence>
<keyword evidence="3" id="KW-1185">Reference proteome</keyword>
<organism evidence="2 3">
    <name type="scientific">Novosphingobium humi</name>
    <dbReference type="NCBI Taxonomy" id="2282397"/>
    <lineage>
        <taxon>Bacteria</taxon>
        <taxon>Pseudomonadati</taxon>
        <taxon>Pseudomonadota</taxon>
        <taxon>Alphaproteobacteria</taxon>
        <taxon>Sphingomonadales</taxon>
        <taxon>Sphingomonadaceae</taxon>
        <taxon>Novosphingobium</taxon>
    </lineage>
</organism>
<reference evidence="2 3" key="1">
    <citation type="submission" date="2023-02" db="EMBL/GenBank/DDBJ databases">
        <title>Genome sequence of Novosphingobium humi KACC 19094.</title>
        <authorList>
            <person name="Kim S."/>
            <person name="Heo J."/>
            <person name="Kwon S.-W."/>
        </authorList>
    </citation>
    <scope>NUCLEOTIDE SEQUENCE [LARGE SCALE GENOMIC DNA]</scope>
    <source>
        <strain evidence="2 3">KACC 19094</strain>
        <plasmid evidence="2 3">unnamed2</plasmid>
    </source>
</reference>
<dbReference type="Proteomes" id="UP001218231">
    <property type="component" value="Plasmid unnamed2"/>
</dbReference>
<keyword evidence="2" id="KW-0614">Plasmid</keyword>
<dbReference type="InterPro" id="IPR009057">
    <property type="entry name" value="Homeodomain-like_sf"/>
</dbReference>
<evidence type="ECO:0000313" key="2">
    <source>
        <dbReference type="EMBL" id="WCT80226.1"/>
    </source>
</evidence>
<sequence>MPQTDVASWGKSDHRGDGLHAPMQAIAGTAAVTIASRPARNPGPRSLATTERILASAEALLRKHGEKFTLGDVAASGRVSMASIYSRYPSKIHLIQEVQLRVLRGLREQIAEGLRQVASEGGNLEWRATRIVEIYAESHMARASIIRAFHAVAREDSSLRVRGVETVQALVEAAASALLGPDISATAEAAMARLQMIAQTLLHALASYLGFGYSAGSDGEGNWLAFKDMLARMVYLSAREVLETSSHQD</sequence>
<protein>
    <submittedName>
        <fullName evidence="2">TetR/AcrR family transcriptional regulator</fullName>
    </submittedName>
</protein>
<dbReference type="RefSeq" id="WP_273620493.1">
    <property type="nucleotide sequence ID" value="NZ_CP103870.1"/>
</dbReference>
<geneLocation type="plasmid" evidence="2 3">
    <name>unnamed2</name>
</geneLocation>
<dbReference type="SUPFAM" id="SSF46689">
    <property type="entry name" value="Homeodomain-like"/>
    <property type="match status" value="1"/>
</dbReference>
<proteinExistence type="predicted"/>
<feature type="region of interest" description="Disordered" evidence="1">
    <location>
        <begin position="1"/>
        <end position="20"/>
    </location>
</feature>
<evidence type="ECO:0000313" key="3">
    <source>
        <dbReference type="Proteomes" id="UP001218231"/>
    </source>
</evidence>
<accession>A0ABY7U4H7</accession>
<name>A0ABY7U4H7_9SPHN</name>
<gene>
    <name evidence="2" type="ORF">PQ457_21815</name>
</gene>
<dbReference type="Gene3D" id="1.10.357.10">
    <property type="entry name" value="Tetracycline Repressor, domain 2"/>
    <property type="match status" value="1"/>
</dbReference>